<evidence type="ECO:0000313" key="1">
    <source>
        <dbReference type="EMBL" id="MBX62710.1"/>
    </source>
</evidence>
<name>A0A2P2Q6Y4_RHIMU</name>
<accession>A0A2P2Q6Y4</accession>
<organism evidence="1">
    <name type="scientific">Rhizophora mucronata</name>
    <name type="common">Asiatic mangrove</name>
    <dbReference type="NCBI Taxonomy" id="61149"/>
    <lineage>
        <taxon>Eukaryota</taxon>
        <taxon>Viridiplantae</taxon>
        <taxon>Streptophyta</taxon>
        <taxon>Embryophyta</taxon>
        <taxon>Tracheophyta</taxon>
        <taxon>Spermatophyta</taxon>
        <taxon>Magnoliopsida</taxon>
        <taxon>eudicotyledons</taxon>
        <taxon>Gunneridae</taxon>
        <taxon>Pentapetalae</taxon>
        <taxon>rosids</taxon>
        <taxon>fabids</taxon>
        <taxon>Malpighiales</taxon>
        <taxon>Rhizophoraceae</taxon>
        <taxon>Rhizophora</taxon>
    </lineage>
</organism>
<proteinExistence type="predicted"/>
<protein>
    <submittedName>
        <fullName evidence="1">Uncharacterized protein</fullName>
    </submittedName>
</protein>
<reference evidence="1" key="1">
    <citation type="submission" date="2018-02" db="EMBL/GenBank/DDBJ databases">
        <title>Rhizophora mucronata_Transcriptome.</title>
        <authorList>
            <person name="Meera S.P."/>
            <person name="Sreeshan A."/>
            <person name="Augustine A."/>
        </authorList>
    </citation>
    <scope>NUCLEOTIDE SEQUENCE</scope>
    <source>
        <tissue evidence="1">Leaf</tissue>
    </source>
</reference>
<dbReference type="AlphaFoldDB" id="A0A2P2Q6Y4"/>
<sequence>MPAKDKAMQKAKMLRNLSEAIGCQVDGIVLQIY</sequence>
<dbReference type="EMBL" id="GGEC01082226">
    <property type="protein sequence ID" value="MBX62710.1"/>
    <property type="molecule type" value="Transcribed_RNA"/>
</dbReference>